<sequence>MLAVITGEMTRGEIQERLGLKDEKHFRENYQQVGVKLGLIEMTIPGKPRSSLQKYRLTPKGKAVIDAQHTDDTERGAAVDE</sequence>
<evidence type="ECO:0000259" key="1">
    <source>
        <dbReference type="Pfam" id="PF21247"/>
    </source>
</evidence>
<comment type="caution">
    <text evidence="2">The sequence shown here is derived from an EMBL/GenBank/DDBJ whole genome shotgun (WGS) entry which is preliminary data.</text>
</comment>
<name>A0A8J6NTS9_9BACT</name>
<evidence type="ECO:0000313" key="3">
    <source>
        <dbReference type="Proteomes" id="UP000605201"/>
    </source>
</evidence>
<feature type="domain" description="Filamentation induced by cAMP protein Fic-like C-terminal" evidence="1">
    <location>
        <begin position="2"/>
        <end position="58"/>
    </location>
</feature>
<dbReference type="AlphaFoldDB" id="A0A8J6NTS9"/>
<dbReference type="Proteomes" id="UP000605201">
    <property type="component" value="Unassembled WGS sequence"/>
</dbReference>
<dbReference type="EMBL" id="JACNIG010000210">
    <property type="protein sequence ID" value="MBC8432178.1"/>
    <property type="molecule type" value="Genomic_DNA"/>
</dbReference>
<organism evidence="2 3">
    <name type="scientific">Candidatus Desulfatibia vada</name>
    <dbReference type="NCBI Taxonomy" id="2841696"/>
    <lineage>
        <taxon>Bacteria</taxon>
        <taxon>Pseudomonadati</taxon>
        <taxon>Thermodesulfobacteriota</taxon>
        <taxon>Desulfobacteria</taxon>
        <taxon>Desulfobacterales</taxon>
        <taxon>Desulfobacterales incertae sedis</taxon>
        <taxon>Candidatus Desulfatibia</taxon>
    </lineage>
</organism>
<accession>A0A8J6NTS9</accession>
<reference evidence="2 3" key="1">
    <citation type="submission" date="2020-08" db="EMBL/GenBank/DDBJ databases">
        <title>Bridging the membrane lipid divide: bacteria of the FCB group superphylum have the potential to synthesize archaeal ether lipids.</title>
        <authorList>
            <person name="Villanueva L."/>
            <person name="Von Meijenfeldt F.A.B."/>
            <person name="Westbye A.B."/>
            <person name="Yadav S."/>
            <person name="Hopmans E.C."/>
            <person name="Dutilh B.E."/>
            <person name="Sinninghe Damste J.S."/>
        </authorList>
    </citation>
    <scope>NUCLEOTIDE SEQUENCE [LARGE SCALE GENOMIC DNA]</scope>
    <source>
        <strain evidence="2">NIOZ-UU17</strain>
    </source>
</reference>
<proteinExistence type="predicted"/>
<protein>
    <recommendedName>
        <fullName evidence="1">Filamentation induced by cAMP protein Fic-like C-terminal domain-containing protein</fullName>
    </recommendedName>
</protein>
<dbReference type="Pfam" id="PF21247">
    <property type="entry name" value="Fic-like_C"/>
    <property type="match status" value="1"/>
</dbReference>
<gene>
    <name evidence="2" type="ORF">H8D96_09675</name>
</gene>
<evidence type="ECO:0000313" key="2">
    <source>
        <dbReference type="EMBL" id="MBC8432178.1"/>
    </source>
</evidence>
<dbReference type="InterPro" id="IPR049514">
    <property type="entry name" value="Fic-like_C"/>
</dbReference>